<dbReference type="Gene3D" id="3.30.420.10">
    <property type="entry name" value="Ribonuclease H-like superfamily/Ribonuclease H"/>
    <property type="match status" value="1"/>
</dbReference>
<evidence type="ECO:0000313" key="3">
    <source>
        <dbReference type="Proteomes" id="UP000198211"/>
    </source>
</evidence>
<dbReference type="FunFam" id="3.30.420.10:FF:000032">
    <property type="entry name" value="Retrovirus-related Pol polyprotein from transposon 297-like Protein"/>
    <property type="match status" value="1"/>
</dbReference>
<dbReference type="InterPro" id="IPR056924">
    <property type="entry name" value="SH3_Tf2-1"/>
</dbReference>
<reference evidence="3" key="1">
    <citation type="submission" date="2017-03" db="EMBL/GenBank/DDBJ databases">
        <title>Phytopthora megakarya and P. palmivora, two closely related causual agents of cacao black pod achieved similar genome size and gene model numbers by different mechanisms.</title>
        <authorList>
            <person name="Ali S."/>
            <person name="Shao J."/>
            <person name="Larry D.J."/>
            <person name="Kronmiller B."/>
            <person name="Shen D."/>
            <person name="Strem M.D."/>
            <person name="Melnick R.L."/>
            <person name="Guiltinan M.J."/>
            <person name="Tyler B.M."/>
            <person name="Meinhardt L.W."/>
            <person name="Bailey B.A."/>
        </authorList>
    </citation>
    <scope>NUCLEOTIDE SEQUENCE [LARGE SCALE GENOMIC DNA]</scope>
    <source>
        <strain evidence="3">zdho120</strain>
    </source>
</reference>
<dbReference type="InterPro" id="IPR050951">
    <property type="entry name" value="Retrovirus_Pol_polyprotein"/>
</dbReference>
<comment type="caution">
    <text evidence="2">The sequence shown here is derived from an EMBL/GenBank/DDBJ whole genome shotgun (WGS) entry which is preliminary data.</text>
</comment>
<dbReference type="PROSITE" id="PS50994">
    <property type="entry name" value="INTEGRASE"/>
    <property type="match status" value="1"/>
</dbReference>
<dbReference type="GO" id="GO:0015074">
    <property type="term" value="P:DNA integration"/>
    <property type="evidence" value="ECO:0007669"/>
    <property type="project" value="InterPro"/>
</dbReference>
<proteinExistence type="predicted"/>
<dbReference type="GO" id="GO:0003676">
    <property type="term" value="F:nucleic acid binding"/>
    <property type="evidence" value="ECO:0007669"/>
    <property type="project" value="InterPro"/>
</dbReference>
<evidence type="ECO:0000259" key="1">
    <source>
        <dbReference type="PROSITE" id="PS50994"/>
    </source>
</evidence>
<dbReference type="PANTHER" id="PTHR37984">
    <property type="entry name" value="PROTEIN CBG26694"/>
    <property type="match status" value="1"/>
</dbReference>
<protein>
    <recommendedName>
        <fullName evidence="1">Integrase catalytic domain-containing protein</fullName>
    </recommendedName>
</protein>
<accession>A0A225W5L8</accession>
<sequence length="364" mass="41547">MPVGALAGPFSLVVVDAVGPLVSTERNNKYILVFVDYFTRWAEAFAVKRLDTVTFVETLVNGVVSRHGIPSRLLSDRCSKFISDLAESFYETLGIKKRFGSAYHPQTQGLVERFNGTLIRMLKMYVSEAQEDWDVYLPRVLFTYRTAYHEALGDTPFFSLYGRDPGLPLDVAFLNLGEKWKSNEVVQYRRELHKSLRDARHVVERQLIKAQDRHEKRLQQPFITKSVIRGENRIKKLAFSWHGPYRIVGKVGENAYSVEIPSHPEKVVAVNVNRLKKFRGRWTRPYTDEVPTVVEGEGADDGPLEEFAVFELHGMVDELMPSYGTLVTMFEQAERKKKGLPELRRSSSLADANAEVDEDDILMA</sequence>
<dbReference type="EMBL" id="NBNE01001829">
    <property type="protein sequence ID" value="OWZ12498.1"/>
    <property type="molecule type" value="Genomic_DNA"/>
</dbReference>
<keyword evidence="3" id="KW-1185">Reference proteome</keyword>
<dbReference type="InterPro" id="IPR036397">
    <property type="entry name" value="RNaseH_sf"/>
</dbReference>
<dbReference type="OrthoDB" id="120952at2759"/>
<name>A0A225W5L8_9STRA</name>
<dbReference type="Pfam" id="PF00665">
    <property type="entry name" value="rve"/>
    <property type="match status" value="1"/>
</dbReference>
<dbReference type="InterPro" id="IPR001584">
    <property type="entry name" value="Integrase_cat-core"/>
</dbReference>
<dbReference type="InterPro" id="IPR012337">
    <property type="entry name" value="RNaseH-like_sf"/>
</dbReference>
<dbReference type="SUPFAM" id="SSF53098">
    <property type="entry name" value="Ribonuclease H-like"/>
    <property type="match status" value="1"/>
</dbReference>
<feature type="domain" description="Integrase catalytic" evidence="1">
    <location>
        <begin position="5"/>
        <end position="164"/>
    </location>
</feature>
<organism evidence="2 3">
    <name type="scientific">Phytophthora megakarya</name>
    <dbReference type="NCBI Taxonomy" id="4795"/>
    <lineage>
        <taxon>Eukaryota</taxon>
        <taxon>Sar</taxon>
        <taxon>Stramenopiles</taxon>
        <taxon>Oomycota</taxon>
        <taxon>Peronosporomycetes</taxon>
        <taxon>Peronosporales</taxon>
        <taxon>Peronosporaceae</taxon>
        <taxon>Phytophthora</taxon>
    </lineage>
</organism>
<dbReference type="Pfam" id="PF24626">
    <property type="entry name" value="SH3_Tf2-1"/>
    <property type="match status" value="1"/>
</dbReference>
<dbReference type="AlphaFoldDB" id="A0A225W5L8"/>
<dbReference type="Proteomes" id="UP000198211">
    <property type="component" value="Unassembled WGS sequence"/>
</dbReference>
<gene>
    <name evidence="2" type="ORF">PHMEG_00014335</name>
</gene>
<evidence type="ECO:0000313" key="2">
    <source>
        <dbReference type="EMBL" id="OWZ12498.1"/>
    </source>
</evidence>
<dbReference type="PANTHER" id="PTHR37984:SF5">
    <property type="entry name" value="PROTEIN NYNRIN-LIKE"/>
    <property type="match status" value="1"/>
</dbReference>